<dbReference type="RefSeq" id="WP_306850741.1">
    <property type="nucleotide sequence ID" value="NZ_JAUSSK010000004.1"/>
</dbReference>
<dbReference type="InterPro" id="IPR050879">
    <property type="entry name" value="Acyltransferase_3"/>
</dbReference>
<dbReference type="InterPro" id="IPR043968">
    <property type="entry name" value="SGNH"/>
</dbReference>
<keyword evidence="1" id="KW-0472">Membrane</keyword>
<name>A0ABT9T045_9GAMM</name>
<evidence type="ECO:0000259" key="3">
    <source>
        <dbReference type="Pfam" id="PF19040"/>
    </source>
</evidence>
<feature type="transmembrane region" description="Helical" evidence="1">
    <location>
        <begin position="81"/>
        <end position="100"/>
    </location>
</feature>
<keyword evidence="1" id="KW-0812">Transmembrane</keyword>
<dbReference type="InterPro" id="IPR002656">
    <property type="entry name" value="Acyl_transf_3_dom"/>
</dbReference>
<dbReference type="PANTHER" id="PTHR23028:SF53">
    <property type="entry name" value="ACYL_TRANSF_3 DOMAIN-CONTAINING PROTEIN"/>
    <property type="match status" value="1"/>
</dbReference>
<reference evidence="4 5" key="1">
    <citation type="submission" date="2023-07" db="EMBL/GenBank/DDBJ databases">
        <title>Sorghum-associated microbial communities from plants grown in Nebraska, USA.</title>
        <authorList>
            <person name="Schachtman D."/>
        </authorList>
    </citation>
    <scope>NUCLEOTIDE SEQUENCE [LARGE SCALE GENOMIC DNA]</scope>
    <source>
        <strain evidence="4 5">CC60</strain>
    </source>
</reference>
<dbReference type="EMBL" id="JAUSSK010000004">
    <property type="protein sequence ID" value="MDQ0010636.1"/>
    <property type="molecule type" value="Genomic_DNA"/>
</dbReference>
<dbReference type="Proteomes" id="UP001237737">
    <property type="component" value="Unassembled WGS sequence"/>
</dbReference>
<dbReference type="Pfam" id="PF01757">
    <property type="entry name" value="Acyl_transf_3"/>
    <property type="match status" value="1"/>
</dbReference>
<keyword evidence="1" id="KW-1133">Transmembrane helix</keyword>
<feature type="transmembrane region" description="Helical" evidence="1">
    <location>
        <begin position="200"/>
        <end position="219"/>
    </location>
</feature>
<feature type="transmembrane region" description="Helical" evidence="1">
    <location>
        <begin position="178"/>
        <end position="194"/>
    </location>
</feature>
<organism evidence="4 5">
    <name type="scientific">Luteibacter jiangsuensis</name>
    <dbReference type="NCBI Taxonomy" id="637577"/>
    <lineage>
        <taxon>Bacteria</taxon>
        <taxon>Pseudomonadati</taxon>
        <taxon>Pseudomonadota</taxon>
        <taxon>Gammaproteobacteria</taxon>
        <taxon>Lysobacterales</taxon>
        <taxon>Rhodanobacteraceae</taxon>
        <taxon>Luteibacter</taxon>
    </lineage>
</organism>
<accession>A0ABT9T045</accession>
<evidence type="ECO:0000313" key="4">
    <source>
        <dbReference type="EMBL" id="MDQ0010636.1"/>
    </source>
</evidence>
<dbReference type="PANTHER" id="PTHR23028">
    <property type="entry name" value="ACETYLTRANSFERASE"/>
    <property type="match status" value="1"/>
</dbReference>
<feature type="domain" description="SGNH" evidence="3">
    <location>
        <begin position="443"/>
        <end position="683"/>
    </location>
</feature>
<keyword evidence="5" id="KW-1185">Reference proteome</keyword>
<dbReference type="Pfam" id="PF19040">
    <property type="entry name" value="SGNH"/>
    <property type="match status" value="1"/>
</dbReference>
<protein>
    <submittedName>
        <fullName evidence="4">Peptidoglycan/LPS O-acetylase OafA/YrhL</fullName>
    </submittedName>
</protein>
<sequence>MMTVARSPHPYLPYIDGLRAIAVAAVVIYHLHGDWLPGGFAGVDVFFVISGFVVSASLAARERTSFRSFGLYFIARRLQRIAPALIVCLLVTTLVCALLIPDAWLSEGNERTGRYAFFGLSNVVLARGTNSYFSPISEYNPYTHTWSLGVEEQFYLLFPLLFWTWTFGGYWRRLVTGMFVVLGAASFLYALHLRDADALSAFYLLPSRFWELAIGVVLYQGMTLTGRRFDVAETSPYSSVKAVAAVSGCALMAYGFITGAATNFPAPGAIAPVLGTALVLAALHGQPLSSSIARLLTSPPMRRLGAMSYSLYLWHWPVLVVFRWTCGLDTPLKMTAAVALALALAYLSWRFVENPVRSSSRIRTMPRWQVVALGAAILFVGMRLHRFIDAEQGAWSLSTVSRHAADWYPTSKNKRDTVAVCGVPKPRVDTVGEGVRISYVRSACPEPVNAPDVFVIGDSHAMAFGSMFDAYAERTGARVTLYNNGGCAFLSLQPDREDSVHCRVSTESAVGDILRRVKPGDVIFLPSLRMPRFVDQWVRYPRDQVLDSIFGERAAAARESASKVAVAMLDRLRSTHARIVVEAPNLLLNAPAYRCADAWTRANPLCVDGTAVDRAEFERLREPMLKAVDRLAAQVHGTSVFDPFPLLCRPGPTCDGYLDGHPLFFDGDHVSAYGNRVLLPAFVAAMRLAAGPLPDA</sequence>
<feature type="domain" description="Acyltransferase 3" evidence="2">
    <location>
        <begin position="13"/>
        <end position="349"/>
    </location>
</feature>
<evidence type="ECO:0000313" key="5">
    <source>
        <dbReference type="Proteomes" id="UP001237737"/>
    </source>
</evidence>
<feature type="transmembrane region" description="Helical" evidence="1">
    <location>
        <begin position="240"/>
        <end position="258"/>
    </location>
</feature>
<comment type="caution">
    <text evidence="4">The sequence shown here is derived from an EMBL/GenBank/DDBJ whole genome shotgun (WGS) entry which is preliminary data.</text>
</comment>
<proteinExistence type="predicted"/>
<feature type="transmembrane region" description="Helical" evidence="1">
    <location>
        <begin position="38"/>
        <end position="60"/>
    </location>
</feature>
<gene>
    <name evidence="4" type="ORF">J2T07_002842</name>
</gene>
<evidence type="ECO:0000256" key="1">
    <source>
        <dbReference type="SAM" id="Phobius"/>
    </source>
</evidence>
<feature type="transmembrane region" description="Helical" evidence="1">
    <location>
        <begin position="264"/>
        <end position="283"/>
    </location>
</feature>
<evidence type="ECO:0000259" key="2">
    <source>
        <dbReference type="Pfam" id="PF01757"/>
    </source>
</evidence>